<evidence type="ECO:0000313" key="3">
    <source>
        <dbReference type="Proteomes" id="UP000176450"/>
    </source>
</evidence>
<reference evidence="2 3" key="1">
    <citation type="journal article" date="2016" name="Nat. Commun.">
        <title>Thousands of microbial genomes shed light on interconnected biogeochemical processes in an aquifer system.</title>
        <authorList>
            <person name="Anantharaman K."/>
            <person name="Brown C.T."/>
            <person name="Hug L.A."/>
            <person name="Sharon I."/>
            <person name="Castelle C.J."/>
            <person name="Probst A.J."/>
            <person name="Thomas B.C."/>
            <person name="Singh A."/>
            <person name="Wilkins M.J."/>
            <person name="Karaoz U."/>
            <person name="Brodie E.L."/>
            <person name="Williams K.H."/>
            <person name="Hubbard S.S."/>
            <person name="Banfield J.F."/>
        </authorList>
    </citation>
    <scope>NUCLEOTIDE SEQUENCE [LARGE SCALE GENOMIC DNA]</scope>
</reference>
<feature type="domain" description="Coenzyme F420:L-glutamate ligase-like" evidence="1">
    <location>
        <begin position="6"/>
        <end position="204"/>
    </location>
</feature>
<dbReference type="AlphaFoldDB" id="A0A1F6AXE8"/>
<organism evidence="2 3">
    <name type="scientific">Candidatus Gottesmanbacteria bacterium RIFCSPLOWO2_01_FULL_46_9</name>
    <dbReference type="NCBI Taxonomy" id="1798394"/>
    <lineage>
        <taxon>Bacteria</taxon>
        <taxon>Candidatus Gottesmaniibacteriota</taxon>
    </lineage>
</organism>
<evidence type="ECO:0000313" key="2">
    <source>
        <dbReference type="EMBL" id="OGG29308.1"/>
    </source>
</evidence>
<dbReference type="InterPro" id="IPR002847">
    <property type="entry name" value="F420-0_gamma-glut_ligase-dom"/>
</dbReference>
<comment type="caution">
    <text evidence="2">The sequence shown here is derived from an EMBL/GenBank/DDBJ whole genome shotgun (WGS) entry which is preliminary data.</text>
</comment>
<dbReference type="Pfam" id="PF01996">
    <property type="entry name" value="F420_ligase"/>
    <property type="match status" value="1"/>
</dbReference>
<dbReference type="Proteomes" id="UP000176450">
    <property type="component" value="Unassembled WGS sequence"/>
</dbReference>
<evidence type="ECO:0000259" key="1">
    <source>
        <dbReference type="Pfam" id="PF01996"/>
    </source>
</evidence>
<dbReference type="PANTHER" id="PTHR47917">
    <property type="match status" value="1"/>
</dbReference>
<accession>A0A1F6AXE8</accession>
<dbReference type="SUPFAM" id="SSF144010">
    <property type="entry name" value="CofE-like"/>
    <property type="match status" value="1"/>
</dbReference>
<protein>
    <recommendedName>
        <fullName evidence="1">Coenzyme F420:L-glutamate ligase-like domain-containing protein</fullName>
    </recommendedName>
</protein>
<dbReference type="EMBL" id="MFJX01000073">
    <property type="protein sequence ID" value="OGG29308.1"/>
    <property type="molecule type" value="Genomic_DNA"/>
</dbReference>
<dbReference type="Gene3D" id="3.30.1330.100">
    <property type="entry name" value="CofE-like"/>
    <property type="match status" value="1"/>
</dbReference>
<proteinExistence type="predicted"/>
<gene>
    <name evidence="2" type="ORF">A3A63_02680</name>
</gene>
<dbReference type="PANTHER" id="PTHR47917:SF1">
    <property type="entry name" value="COENZYME F420:L-GLUTAMATE LIGASE"/>
    <property type="match status" value="1"/>
</dbReference>
<name>A0A1F6AXE8_9BACT</name>
<sequence>MNVVSIKTDKITPQSATLEGILDKHISFFEEKSILAITSKIVSMCEGAVVKTGVIDKHKLIEREADLFLLPSESKYDVTLTIKRNLLVPSAGIDESNGNGYFILWPPDPQATANWIREYLCKRFRRKHVGVIITDSRTSPLRWGTTGAALAHSGFSALNNYIGKPDIFGRLLQMTKANIADSLAESAVLVMGEGREQTPLAIISDVPFVQFQERNPTHEELQNLKIDIQDDVYAPILSAVSWKKKRT</sequence>